<evidence type="ECO:0000313" key="3">
    <source>
        <dbReference type="Proteomes" id="UP000276133"/>
    </source>
</evidence>
<reference evidence="2 3" key="1">
    <citation type="journal article" date="2018" name="Sci. Rep.">
        <title>Genomic signatures of local adaptation to the degree of environmental predictability in rotifers.</title>
        <authorList>
            <person name="Franch-Gras L."/>
            <person name="Hahn C."/>
            <person name="Garcia-Roger E.M."/>
            <person name="Carmona M.J."/>
            <person name="Serra M."/>
            <person name="Gomez A."/>
        </authorList>
    </citation>
    <scope>NUCLEOTIDE SEQUENCE [LARGE SCALE GENOMIC DNA]</scope>
    <source>
        <strain evidence="2">HYR1</strain>
    </source>
</reference>
<sequence length="153" mass="17857">EIITFFLAVTIIHELTHLLFRWAGFESSPPKLDDSGSFLENKLFDGEIEILTHPKSEWTQNSVHYGIRIRKSRMTRKNERIISYENYIKKCCSFEFGDNLDLYINPSSDVQEVQPDTLALKKCDESGDNDNSDSEEDDEEDSFQKMFKKCLFI</sequence>
<keyword evidence="3" id="KW-1185">Reference proteome</keyword>
<name>A0A3M7PD95_BRAPC</name>
<evidence type="ECO:0000256" key="1">
    <source>
        <dbReference type="SAM" id="MobiDB-lite"/>
    </source>
</evidence>
<dbReference type="Proteomes" id="UP000276133">
    <property type="component" value="Unassembled WGS sequence"/>
</dbReference>
<protein>
    <submittedName>
        <fullName evidence="2">Uncharacterized protein</fullName>
    </submittedName>
</protein>
<comment type="caution">
    <text evidence="2">The sequence shown here is derived from an EMBL/GenBank/DDBJ whole genome shotgun (WGS) entry which is preliminary data.</text>
</comment>
<dbReference type="EMBL" id="REGN01011962">
    <property type="protein sequence ID" value="RMZ96694.1"/>
    <property type="molecule type" value="Genomic_DNA"/>
</dbReference>
<gene>
    <name evidence="2" type="ORF">BpHYR1_029360</name>
</gene>
<organism evidence="2 3">
    <name type="scientific">Brachionus plicatilis</name>
    <name type="common">Marine rotifer</name>
    <name type="synonym">Brachionus muelleri</name>
    <dbReference type="NCBI Taxonomy" id="10195"/>
    <lineage>
        <taxon>Eukaryota</taxon>
        <taxon>Metazoa</taxon>
        <taxon>Spiralia</taxon>
        <taxon>Gnathifera</taxon>
        <taxon>Rotifera</taxon>
        <taxon>Eurotatoria</taxon>
        <taxon>Monogononta</taxon>
        <taxon>Pseudotrocha</taxon>
        <taxon>Ploima</taxon>
        <taxon>Brachionidae</taxon>
        <taxon>Brachionus</taxon>
    </lineage>
</organism>
<feature type="compositionally biased region" description="Acidic residues" evidence="1">
    <location>
        <begin position="126"/>
        <end position="141"/>
    </location>
</feature>
<feature type="non-terminal residue" evidence="2">
    <location>
        <position position="1"/>
    </location>
</feature>
<accession>A0A3M7PD95</accession>
<proteinExistence type="predicted"/>
<feature type="region of interest" description="Disordered" evidence="1">
    <location>
        <begin position="122"/>
        <end position="143"/>
    </location>
</feature>
<evidence type="ECO:0000313" key="2">
    <source>
        <dbReference type="EMBL" id="RMZ96694.1"/>
    </source>
</evidence>
<dbReference type="AlphaFoldDB" id="A0A3M7PD95"/>